<organism evidence="1">
    <name type="scientific">uncultured Desulfovibrio sp</name>
    <dbReference type="NCBI Taxonomy" id="167968"/>
    <lineage>
        <taxon>Bacteria</taxon>
        <taxon>Pseudomonadati</taxon>
        <taxon>Thermodesulfobacteriota</taxon>
        <taxon>Desulfovibrionia</taxon>
        <taxon>Desulfovibrionales</taxon>
        <taxon>Desulfovibrionaceae</taxon>
        <taxon>Desulfovibrio</taxon>
        <taxon>environmental samples</taxon>
    </lineage>
</organism>
<sequence>MLIITKKRGISPLSYVSVYAQRAREPVPTIAPALLTQQSQITPHLAYAKDGPLGKGQIYFSHQNLVHSWLALGRAVQAGAGNAEQIALPDNTERDMAVLHHALPAGDAHRFPQALAKKSRSTVSWPILACNPRSFFPFGFSGLDFTGKYTRDRILDLLDPPVNLRLVNAKFRTQFGDSFLTGKGQQGYLGP</sequence>
<protein>
    <submittedName>
        <fullName evidence="1">Uncharacterized protein</fullName>
    </submittedName>
</protein>
<accession>A0A212KZS8</accession>
<gene>
    <name evidence="1" type="ORF">KL86DES1_10628</name>
</gene>
<name>A0A212KZS8_9BACT</name>
<proteinExistence type="predicted"/>
<evidence type="ECO:0000313" key="1">
    <source>
        <dbReference type="EMBL" id="SCM70782.1"/>
    </source>
</evidence>
<dbReference type="RefSeq" id="WP_179979464.1">
    <property type="nucleotide sequence ID" value="NZ_LT608333.1"/>
</dbReference>
<dbReference type="EMBL" id="FMJC01000001">
    <property type="protein sequence ID" value="SCM70782.1"/>
    <property type="molecule type" value="Genomic_DNA"/>
</dbReference>
<reference evidence="1" key="1">
    <citation type="submission" date="2016-08" db="EMBL/GenBank/DDBJ databases">
        <authorList>
            <person name="Seilhamer J.J."/>
        </authorList>
    </citation>
    <scope>NUCLEOTIDE SEQUENCE</scope>
    <source>
        <strain evidence="1">86-1</strain>
    </source>
</reference>
<dbReference type="AlphaFoldDB" id="A0A212KZS8"/>